<feature type="region of interest" description="Disordered" evidence="6">
    <location>
        <begin position="283"/>
        <end position="303"/>
    </location>
</feature>
<dbReference type="PANTHER" id="PTHR12815:SF18">
    <property type="entry name" value="SORTING AND ASSEMBLY MACHINERY COMPONENT 50 HOMOLOG"/>
    <property type="match status" value="1"/>
</dbReference>
<dbReference type="eggNOG" id="KOG2602">
    <property type="taxonomic scope" value="Eukaryota"/>
</dbReference>
<dbReference type="AlphaFoldDB" id="B8C2S0"/>
<dbReference type="InterPro" id="IPR039910">
    <property type="entry name" value="D15-like"/>
</dbReference>
<dbReference type="Gene3D" id="2.40.160.50">
    <property type="entry name" value="membrane protein fhac: a member of the omp85/tpsb transporter family"/>
    <property type="match status" value="1"/>
</dbReference>
<evidence type="ECO:0000259" key="7">
    <source>
        <dbReference type="Pfam" id="PF01103"/>
    </source>
</evidence>
<feature type="compositionally biased region" description="Low complexity" evidence="6">
    <location>
        <begin position="14"/>
        <end position="25"/>
    </location>
</feature>
<proteinExistence type="inferred from homology"/>
<evidence type="ECO:0000313" key="9">
    <source>
        <dbReference type="Proteomes" id="UP000001449"/>
    </source>
</evidence>
<dbReference type="OMA" id="HSSIREW"/>
<reference evidence="8 9" key="1">
    <citation type="journal article" date="2004" name="Science">
        <title>The genome of the diatom Thalassiosira pseudonana: ecology, evolution, and metabolism.</title>
        <authorList>
            <person name="Armbrust E.V."/>
            <person name="Berges J.A."/>
            <person name="Bowler C."/>
            <person name="Green B.R."/>
            <person name="Martinez D."/>
            <person name="Putnam N.H."/>
            <person name="Zhou S."/>
            <person name="Allen A.E."/>
            <person name="Apt K.E."/>
            <person name="Bechner M."/>
            <person name="Brzezinski M.A."/>
            <person name="Chaal B.K."/>
            <person name="Chiovitti A."/>
            <person name="Davis A.K."/>
            <person name="Demarest M.S."/>
            <person name="Detter J.C."/>
            <person name="Glavina T."/>
            <person name="Goodstein D."/>
            <person name="Hadi M.Z."/>
            <person name="Hellsten U."/>
            <person name="Hildebrand M."/>
            <person name="Jenkins B.D."/>
            <person name="Jurka J."/>
            <person name="Kapitonov V.V."/>
            <person name="Kroger N."/>
            <person name="Lau W.W."/>
            <person name="Lane T.W."/>
            <person name="Larimer F.W."/>
            <person name="Lippmeier J.C."/>
            <person name="Lucas S."/>
            <person name="Medina M."/>
            <person name="Montsant A."/>
            <person name="Obornik M."/>
            <person name="Parker M.S."/>
            <person name="Palenik B."/>
            <person name="Pazour G.J."/>
            <person name="Richardson P.M."/>
            <person name="Rynearson T.A."/>
            <person name="Saito M.A."/>
            <person name="Schwartz D.C."/>
            <person name="Thamatrakoln K."/>
            <person name="Valentin K."/>
            <person name="Vardi A."/>
            <person name="Wilkerson F.P."/>
            <person name="Rokhsar D.S."/>
        </authorList>
    </citation>
    <scope>NUCLEOTIDE SEQUENCE [LARGE SCALE GENOMIC DNA]</scope>
    <source>
        <strain evidence="8 9">CCMP1335</strain>
    </source>
</reference>
<evidence type="ECO:0000256" key="6">
    <source>
        <dbReference type="SAM" id="MobiDB-lite"/>
    </source>
</evidence>
<evidence type="ECO:0000256" key="2">
    <source>
        <dbReference type="ARBA" id="ARBA00010913"/>
    </source>
</evidence>
<keyword evidence="5" id="KW-0472">Membrane</keyword>
<dbReference type="EMBL" id="CM000642">
    <property type="protein sequence ID" value="EED92434.1"/>
    <property type="molecule type" value="Genomic_DNA"/>
</dbReference>
<dbReference type="Proteomes" id="UP000001449">
    <property type="component" value="Chromosome 5"/>
</dbReference>
<comment type="subcellular location">
    <subcellularLocation>
        <location evidence="1">Mitochondrion outer membrane</location>
        <topology evidence="1">Multi-pass membrane protein</topology>
    </subcellularLocation>
</comment>
<evidence type="ECO:0000256" key="3">
    <source>
        <dbReference type="ARBA" id="ARBA00022452"/>
    </source>
</evidence>
<gene>
    <name evidence="8" type="ORF">THAPSDRAFT_22713</name>
</gene>
<dbReference type="KEGG" id="tps:THAPSDRAFT_22713"/>
<organism evidence="8 9">
    <name type="scientific">Thalassiosira pseudonana</name>
    <name type="common">Marine diatom</name>
    <name type="synonym">Cyclotella nana</name>
    <dbReference type="NCBI Taxonomy" id="35128"/>
    <lineage>
        <taxon>Eukaryota</taxon>
        <taxon>Sar</taxon>
        <taxon>Stramenopiles</taxon>
        <taxon>Ochrophyta</taxon>
        <taxon>Bacillariophyta</taxon>
        <taxon>Coscinodiscophyceae</taxon>
        <taxon>Thalassiosirophycidae</taxon>
        <taxon>Thalassiosirales</taxon>
        <taxon>Thalassiosiraceae</taxon>
        <taxon>Thalassiosira</taxon>
    </lineage>
</organism>
<accession>B8C2S0</accession>
<dbReference type="GeneID" id="7450044"/>
<dbReference type="InParanoid" id="B8C2S0"/>
<protein>
    <recommendedName>
        <fullName evidence="7">Bacterial surface antigen (D15) domain-containing protein</fullName>
    </recommendedName>
</protein>
<keyword evidence="3" id="KW-1134">Transmembrane beta strand</keyword>
<name>B8C2S0_THAPS</name>
<dbReference type="Pfam" id="PF01103">
    <property type="entry name" value="Omp85"/>
    <property type="match status" value="1"/>
</dbReference>
<reference evidence="8 9" key="2">
    <citation type="journal article" date="2008" name="Nature">
        <title>The Phaeodactylum genome reveals the evolutionary history of diatom genomes.</title>
        <authorList>
            <person name="Bowler C."/>
            <person name="Allen A.E."/>
            <person name="Badger J.H."/>
            <person name="Grimwood J."/>
            <person name="Jabbari K."/>
            <person name="Kuo A."/>
            <person name="Maheswari U."/>
            <person name="Martens C."/>
            <person name="Maumus F."/>
            <person name="Otillar R.P."/>
            <person name="Rayko E."/>
            <person name="Salamov A."/>
            <person name="Vandepoele K."/>
            <person name="Beszteri B."/>
            <person name="Gruber A."/>
            <person name="Heijde M."/>
            <person name="Katinka M."/>
            <person name="Mock T."/>
            <person name="Valentin K."/>
            <person name="Verret F."/>
            <person name="Berges J.A."/>
            <person name="Brownlee C."/>
            <person name="Cadoret J.P."/>
            <person name="Chiovitti A."/>
            <person name="Choi C.J."/>
            <person name="Coesel S."/>
            <person name="De Martino A."/>
            <person name="Detter J.C."/>
            <person name="Durkin C."/>
            <person name="Falciatore A."/>
            <person name="Fournet J."/>
            <person name="Haruta M."/>
            <person name="Huysman M.J."/>
            <person name="Jenkins B.D."/>
            <person name="Jiroutova K."/>
            <person name="Jorgensen R.E."/>
            <person name="Joubert Y."/>
            <person name="Kaplan A."/>
            <person name="Kroger N."/>
            <person name="Kroth P.G."/>
            <person name="La Roche J."/>
            <person name="Lindquist E."/>
            <person name="Lommer M."/>
            <person name="Martin-Jezequel V."/>
            <person name="Lopez P.J."/>
            <person name="Lucas S."/>
            <person name="Mangogna M."/>
            <person name="McGinnis K."/>
            <person name="Medlin L.K."/>
            <person name="Montsant A."/>
            <person name="Oudot-Le Secq M.P."/>
            <person name="Napoli C."/>
            <person name="Obornik M."/>
            <person name="Parker M.S."/>
            <person name="Petit J.L."/>
            <person name="Porcel B.M."/>
            <person name="Poulsen N."/>
            <person name="Robison M."/>
            <person name="Rychlewski L."/>
            <person name="Rynearson T.A."/>
            <person name="Schmutz J."/>
            <person name="Shapiro H."/>
            <person name="Siaut M."/>
            <person name="Stanley M."/>
            <person name="Sussman M.R."/>
            <person name="Taylor A.R."/>
            <person name="Vardi A."/>
            <person name="von Dassow P."/>
            <person name="Vyverman W."/>
            <person name="Willis A."/>
            <person name="Wyrwicz L.S."/>
            <person name="Rokhsar D.S."/>
            <person name="Weissenbach J."/>
            <person name="Armbrust E.V."/>
            <person name="Green B.R."/>
            <person name="Van de Peer Y."/>
            <person name="Grigoriev I.V."/>
        </authorList>
    </citation>
    <scope>NUCLEOTIDE SEQUENCE [LARGE SCALE GENOMIC DNA]</scope>
    <source>
        <strain evidence="8 9">CCMP1335</strain>
    </source>
</reference>
<keyword evidence="4" id="KW-0812">Transmembrane</keyword>
<feature type="region of interest" description="Disordered" evidence="6">
    <location>
        <begin position="1"/>
        <end position="39"/>
    </location>
</feature>
<dbReference type="STRING" id="35128.B8C2S0"/>
<dbReference type="RefSeq" id="XP_002290682.1">
    <property type="nucleotide sequence ID" value="XM_002290646.1"/>
</dbReference>
<dbReference type="InterPro" id="IPR000184">
    <property type="entry name" value="Bac_surfAg_D15"/>
</dbReference>
<evidence type="ECO:0000256" key="4">
    <source>
        <dbReference type="ARBA" id="ARBA00022692"/>
    </source>
</evidence>
<dbReference type="HOGENOM" id="CLU_409130_0_0_1"/>
<comment type="similarity">
    <text evidence="2">Belongs to the SAM50/omp85 family.</text>
</comment>
<dbReference type="PaxDb" id="35128-Thaps22713"/>
<dbReference type="PANTHER" id="PTHR12815">
    <property type="entry name" value="SORTING AND ASSEMBLY MACHINERY SAMM50 PROTEIN FAMILY MEMBER"/>
    <property type="match status" value="1"/>
</dbReference>
<dbReference type="GO" id="GO:0005741">
    <property type="term" value="C:mitochondrial outer membrane"/>
    <property type="evidence" value="ECO:0007669"/>
    <property type="project" value="UniProtKB-SubCell"/>
</dbReference>
<evidence type="ECO:0000256" key="1">
    <source>
        <dbReference type="ARBA" id="ARBA00004374"/>
    </source>
</evidence>
<evidence type="ECO:0000313" key="8">
    <source>
        <dbReference type="EMBL" id="EED92434.1"/>
    </source>
</evidence>
<feature type="domain" description="Bacterial surface antigen (D15)" evidence="7">
    <location>
        <begin position="409"/>
        <end position="671"/>
    </location>
</feature>
<sequence length="672" mass="71413">MNNNHQQRRQGGDASSASSAISHQQRLQRHRQQQQQQMMEKLNQLKAQYVSDYSLPLNYPANVTSLLDASDDNTSDASKSKQNEPSLLRTDQDFINARLLEAGVPLGGGVPDLTPTSQSKMTITDHNASIARFIHDLEGTGCYDAVQVYLGNNNEVSTSGNQDDGATSTDSFDVTVRLKEKKWYKLYIGGGVNSEDLSSFGGTSGMGNTLGGPGGAALGILPKLQFETSASLLNLTGFADVSTALYSVDQTGASSFKFTHDRPLCSWLPKHSSIREWLMPPDPRLIDPEERNASNGQSADSVDENQVFVADDAQYSLGGGSHTSLGIHAMVHDLDFESTRSSKEFVRSIGVRLANHCRGAAGGSNKPGVSPPEAMAGPYLFLDWNASLRDTMPRRNAEFPFALDCSKEVASQAGTVFKHSLTGGMYLNGCFTDDRYDPTMGYDAHVLGEVAGPPGDVGFWKLKGGGSWHLPLELIGMMAFGVNEEEYTSKEEDESPVVIGATLHSSFNAGLIRPLSFSGLCNSGSIGGVPSSDKFYVGGPGQLRGFLPSGIGPRSAKGGSSVPGGDSLGGDVYYTTTLAGSIPFPSYFATLRQNGARVFGFTNVGTCVSTGGSVLGMPAFSQILQSSRVAVGGGVSVGSPMGRFEATYAVPMRYGPRDATKAVQFGFGFSFG</sequence>
<keyword evidence="9" id="KW-1185">Reference proteome</keyword>
<dbReference type="TCDB" id="1.B.33.3.9">
    <property type="family name" value="the outer membrane protein insertion porin (bam complex) (ompip) family"/>
</dbReference>
<evidence type="ECO:0000256" key="5">
    <source>
        <dbReference type="ARBA" id="ARBA00023136"/>
    </source>
</evidence>